<evidence type="ECO:0000313" key="9">
    <source>
        <dbReference type="Proteomes" id="UP000256269"/>
    </source>
</evidence>
<comment type="caution">
    <text evidence="8">The sequence shown here is derived from an EMBL/GenBank/DDBJ whole genome shotgun (WGS) entry which is preliminary data.</text>
</comment>
<dbReference type="InterPro" id="IPR036259">
    <property type="entry name" value="MFS_trans_sf"/>
</dbReference>
<evidence type="ECO:0000256" key="6">
    <source>
        <dbReference type="SAM" id="MobiDB-lite"/>
    </source>
</evidence>
<dbReference type="InterPro" id="IPR011701">
    <property type="entry name" value="MFS"/>
</dbReference>
<dbReference type="SUPFAM" id="SSF103473">
    <property type="entry name" value="MFS general substrate transporter"/>
    <property type="match status" value="1"/>
</dbReference>
<comment type="subcellular location">
    <subcellularLocation>
        <location evidence="1">Cell membrane</location>
        <topology evidence="1">Multi-pass membrane protein</topology>
    </subcellularLocation>
</comment>
<protein>
    <submittedName>
        <fullName evidence="8">Putative MFS family arabinose efflux permease</fullName>
    </submittedName>
</protein>
<evidence type="ECO:0000256" key="1">
    <source>
        <dbReference type="ARBA" id="ARBA00004651"/>
    </source>
</evidence>
<keyword evidence="9" id="KW-1185">Reference proteome</keyword>
<evidence type="ECO:0000256" key="7">
    <source>
        <dbReference type="SAM" id="Phobius"/>
    </source>
</evidence>
<keyword evidence="4 7" id="KW-1133">Transmembrane helix</keyword>
<dbReference type="Gene3D" id="1.20.1250.20">
    <property type="entry name" value="MFS general substrate transporter like domains"/>
    <property type="match status" value="1"/>
</dbReference>
<feature type="transmembrane region" description="Helical" evidence="7">
    <location>
        <begin position="20"/>
        <end position="40"/>
    </location>
</feature>
<evidence type="ECO:0000256" key="2">
    <source>
        <dbReference type="ARBA" id="ARBA00022475"/>
    </source>
</evidence>
<feature type="transmembrane region" description="Helical" evidence="7">
    <location>
        <begin position="46"/>
        <end position="68"/>
    </location>
</feature>
<proteinExistence type="predicted"/>
<evidence type="ECO:0000313" key="8">
    <source>
        <dbReference type="EMBL" id="REH44895.1"/>
    </source>
</evidence>
<dbReference type="Proteomes" id="UP000256269">
    <property type="component" value="Unassembled WGS sequence"/>
</dbReference>
<dbReference type="CDD" id="cd06173">
    <property type="entry name" value="MFS_MefA_like"/>
    <property type="match status" value="1"/>
</dbReference>
<gene>
    <name evidence="8" type="ORF">BCF44_108376</name>
</gene>
<evidence type="ECO:0000256" key="3">
    <source>
        <dbReference type="ARBA" id="ARBA00022692"/>
    </source>
</evidence>
<keyword evidence="5 7" id="KW-0472">Membrane</keyword>
<dbReference type="AlphaFoldDB" id="A0A3E0HGD6"/>
<reference evidence="8 9" key="1">
    <citation type="submission" date="2018-08" db="EMBL/GenBank/DDBJ databases">
        <title>Genomic Encyclopedia of Archaeal and Bacterial Type Strains, Phase II (KMG-II): from individual species to whole genera.</title>
        <authorList>
            <person name="Goeker M."/>
        </authorList>
    </citation>
    <scope>NUCLEOTIDE SEQUENCE [LARGE SCALE GENOMIC DNA]</scope>
    <source>
        <strain evidence="8 9">DSM 45791</strain>
    </source>
</reference>
<dbReference type="RefSeq" id="WP_116176796.1">
    <property type="nucleotide sequence ID" value="NZ_CP144375.1"/>
</dbReference>
<feature type="transmembrane region" description="Helical" evidence="7">
    <location>
        <begin position="215"/>
        <end position="238"/>
    </location>
</feature>
<dbReference type="PANTHER" id="PTHR23513">
    <property type="entry name" value="INTEGRAL MEMBRANE EFFLUX PROTEIN-RELATED"/>
    <property type="match status" value="1"/>
</dbReference>
<dbReference type="EMBL" id="QUNO01000008">
    <property type="protein sequence ID" value="REH44895.1"/>
    <property type="molecule type" value="Genomic_DNA"/>
</dbReference>
<feature type="transmembrane region" description="Helical" evidence="7">
    <location>
        <begin position="371"/>
        <end position="388"/>
    </location>
</feature>
<dbReference type="GO" id="GO:0022857">
    <property type="term" value="F:transmembrane transporter activity"/>
    <property type="evidence" value="ECO:0007669"/>
    <property type="project" value="InterPro"/>
</dbReference>
<dbReference type="OrthoDB" id="4528313at2"/>
<organism evidence="8 9">
    <name type="scientific">Kutzneria buriramensis</name>
    <dbReference type="NCBI Taxonomy" id="1045776"/>
    <lineage>
        <taxon>Bacteria</taxon>
        <taxon>Bacillati</taxon>
        <taxon>Actinomycetota</taxon>
        <taxon>Actinomycetes</taxon>
        <taxon>Pseudonocardiales</taxon>
        <taxon>Pseudonocardiaceae</taxon>
        <taxon>Kutzneria</taxon>
    </lineage>
</organism>
<dbReference type="PANTHER" id="PTHR23513:SF11">
    <property type="entry name" value="STAPHYLOFERRIN A TRANSPORTER"/>
    <property type="match status" value="1"/>
</dbReference>
<keyword evidence="3 7" id="KW-0812">Transmembrane</keyword>
<feature type="transmembrane region" description="Helical" evidence="7">
    <location>
        <begin position="149"/>
        <end position="165"/>
    </location>
</feature>
<sequence length="450" mass="46437">MFADLLRHRDFRWLTAGRSVSLIGNAMAPFAVAFAVLDLTGSPADIGVVVAARSVANVAVLLAGGVLADRLPRALVLQGSSLGAGIFQALMAFAVLTGWASVPLLIALSVANGALAAVFRPASSALTPQTVPADSLRAANTVTRMTQNFAMILGGSVGAGLVAVIGPGWCIAVDALSFVVAALCFTRLRVPDPVREPSHALADLREGWTEFTGRTWVWVIVVQFLFINAINAGGLMVLGPAIADATFGRTGWGLALAAETVGAVAGGLLAARWMPRRALAYGVTLVFAEAVPLVVLAVAPGTVAMVLALTLTGFTMEQAGIAWDVSLQERVPADRLARVYAYDAVGSFVAIPLGTAVAAPAAALFGTRPTLLVGATITVLATAGALTSRSVRTVTTGGPNPRESRSGTHRMQVSGRSEIQGSFLPETAFRCVCKRDSRGLVVGVSRGGWG</sequence>
<feature type="region of interest" description="Disordered" evidence="6">
    <location>
        <begin position="392"/>
        <end position="412"/>
    </location>
</feature>
<evidence type="ECO:0000256" key="5">
    <source>
        <dbReference type="ARBA" id="ARBA00023136"/>
    </source>
</evidence>
<evidence type="ECO:0000256" key="4">
    <source>
        <dbReference type="ARBA" id="ARBA00022989"/>
    </source>
</evidence>
<name>A0A3E0HGD6_9PSEU</name>
<accession>A0A3E0HGD6</accession>
<dbReference type="Pfam" id="PF07690">
    <property type="entry name" value="MFS_1"/>
    <property type="match status" value="1"/>
</dbReference>
<feature type="transmembrane region" description="Helical" evidence="7">
    <location>
        <begin position="339"/>
        <end position="365"/>
    </location>
</feature>
<keyword evidence="2" id="KW-1003">Cell membrane</keyword>
<feature type="transmembrane region" description="Helical" evidence="7">
    <location>
        <begin position="250"/>
        <end position="271"/>
    </location>
</feature>
<dbReference type="GO" id="GO:0005886">
    <property type="term" value="C:plasma membrane"/>
    <property type="evidence" value="ECO:0007669"/>
    <property type="project" value="UniProtKB-SubCell"/>
</dbReference>